<keyword evidence="6 7" id="KW-0472">Membrane</keyword>
<gene>
    <name evidence="7 9" type="primary">msrQ</name>
    <name evidence="9" type="ORF">DSM109990_00464</name>
</gene>
<feature type="domain" description="Ferric oxidoreductase" evidence="8">
    <location>
        <begin position="53"/>
        <end position="163"/>
    </location>
</feature>
<feature type="transmembrane region" description="Helical" evidence="7">
    <location>
        <begin position="83"/>
        <end position="102"/>
    </location>
</feature>
<dbReference type="Pfam" id="PF01794">
    <property type="entry name" value="Ferric_reduct"/>
    <property type="match status" value="1"/>
</dbReference>
<keyword evidence="7" id="KW-0285">Flavoprotein</keyword>
<keyword evidence="7" id="KW-0479">Metal-binding</keyword>
<evidence type="ECO:0000256" key="2">
    <source>
        <dbReference type="ARBA" id="ARBA00022448"/>
    </source>
</evidence>
<name>A0ABY3ZGS0_9RHOB</name>
<dbReference type="Proteomes" id="UP000831019">
    <property type="component" value="Chromosome"/>
</dbReference>
<reference evidence="10" key="1">
    <citation type="journal article" date="2022" name="Microorganisms">
        <title>Beyond the ABCs#Discovery of Three New Plasmid Types in Rhodobacterales (RepQ, RepY, RepW).</title>
        <authorList>
            <person name="Freese H.M."/>
            <person name="Ringel V."/>
            <person name="Overmann J."/>
            <person name="Petersen J."/>
        </authorList>
    </citation>
    <scope>NUCLEOTIDE SEQUENCE [LARGE SCALE GENOMIC DNA]</scope>
    <source>
        <strain evidence="10">DSM 109990</strain>
    </source>
</reference>
<evidence type="ECO:0000256" key="7">
    <source>
        <dbReference type="HAMAP-Rule" id="MF_01207"/>
    </source>
</evidence>
<dbReference type="InterPro" id="IPR013130">
    <property type="entry name" value="Fe3_Rdtase_TM_dom"/>
</dbReference>
<dbReference type="RefSeq" id="WP_243262210.1">
    <property type="nucleotide sequence ID" value="NZ_CP085144.1"/>
</dbReference>
<evidence type="ECO:0000259" key="8">
    <source>
        <dbReference type="Pfam" id="PF01794"/>
    </source>
</evidence>
<evidence type="ECO:0000256" key="1">
    <source>
        <dbReference type="ARBA" id="ARBA00004141"/>
    </source>
</evidence>
<feature type="transmembrane region" description="Helical" evidence="7">
    <location>
        <begin position="52"/>
        <end position="71"/>
    </location>
</feature>
<sequence length="206" mass="23282">MAGLIDSLNGLARRIPVWSVYLLLALPIPWFFYQGLNGGLGRDPVKALEHVYGLWALRLLIVGLAITPLRRTTGINLLRFRRAVGVMTFVYALAHLMVWAVLDVQALSRVWADVLKRPYITIGMAGFLCLAPLAATSNNWSLRKLGARWRKLHRLTYVAALLAGLHFLWLAKGFQLEPLVYAGLILALLIYRLPHRRIFRRFSQAG</sequence>
<dbReference type="PANTHER" id="PTHR36964">
    <property type="entry name" value="PROTEIN-METHIONINE-SULFOXIDE REDUCTASE HEME-BINDING SUBUNIT MSRQ"/>
    <property type="match status" value="1"/>
</dbReference>
<evidence type="ECO:0000256" key="3">
    <source>
        <dbReference type="ARBA" id="ARBA00022692"/>
    </source>
</evidence>
<keyword evidence="7" id="KW-0349">Heme</keyword>
<keyword evidence="7" id="KW-1003">Cell membrane</keyword>
<keyword evidence="4 7" id="KW-1133">Transmembrane helix</keyword>
<evidence type="ECO:0000256" key="4">
    <source>
        <dbReference type="ARBA" id="ARBA00022989"/>
    </source>
</evidence>
<dbReference type="NCBIfam" id="NF003833">
    <property type="entry name" value="PRK05419.1-5"/>
    <property type="match status" value="1"/>
</dbReference>
<feature type="transmembrane region" description="Helical" evidence="7">
    <location>
        <begin position="154"/>
        <end position="172"/>
    </location>
</feature>
<dbReference type="InterPro" id="IPR022837">
    <property type="entry name" value="MsrQ-like"/>
</dbReference>
<keyword evidence="3 7" id="KW-0812">Transmembrane</keyword>
<keyword evidence="7" id="KW-0288">FMN</keyword>
<dbReference type="HAMAP" id="MF_01207">
    <property type="entry name" value="MsrQ"/>
    <property type="match status" value="1"/>
</dbReference>
<comment type="subunit">
    <text evidence="7">Heterodimer of a catalytic subunit (MsrP) and a heme-binding subunit (MsrQ).</text>
</comment>
<comment type="cofactor">
    <cofactor evidence="7">
        <name>FMN</name>
        <dbReference type="ChEBI" id="CHEBI:58210"/>
    </cofactor>
    <text evidence="7">Binds 1 FMN per subunit.</text>
</comment>
<keyword evidence="10" id="KW-1185">Reference proteome</keyword>
<protein>
    <recommendedName>
        <fullName evidence="7">Protein-methionine-sulfoxide reductase heme-binding subunit MsrQ</fullName>
    </recommendedName>
    <alternativeName>
        <fullName evidence="7">Flavocytochrome MsrQ</fullName>
    </alternativeName>
</protein>
<dbReference type="PANTHER" id="PTHR36964:SF1">
    <property type="entry name" value="PROTEIN-METHIONINE-SULFOXIDE REDUCTASE HEME-BINDING SUBUNIT MSRQ"/>
    <property type="match status" value="1"/>
</dbReference>
<accession>A0ABY3ZGS0</accession>
<evidence type="ECO:0000256" key="6">
    <source>
        <dbReference type="ARBA" id="ARBA00023136"/>
    </source>
</evidence>
<keyword evidence="5 7" id="KW-0408">Iron</keyword>
<feature type="transmembrane region" description="Helical" evidence="7">
    <location>
        <begin position="178"/>
        <end position="194"/>
    </location>
</feature>
<evidence type="ECO:0000313" key="10">
    <source>
        <dbReference type="Proteomes" id="UP000831019"/>
    </source>
</evidence>
<comment type="similarity">
    <text evidence="7">Belongs to the MsrQ family.</text>
</comment>
<comment type="function">
    <text evidence="7">Part of the MsrPQ system that repairs oxidized periplasmic proteins containing methionine sulfoxide residues (Met-O), using respiratory chain electrons. Thus protects these proteins from oxidative-stress damage caused by reactive species of oxygen and chlorine generated by the host defense mechanisms. MsrPQ is essential for the maintenance of envelope integrity under bleach stress, rescuing a wide series of structurally unrelated periplasmic proteins from methionine oxidation. MsrQ provides electrons for reduction to the reductase catalytic subunit MsrP, using the quinone pool of the respiratory chain.</text>
</comment>
<feature type="transmembrane region" description="Helical" evidence="7">
    <location>
        <begin position="15"/>
        <end position="32"/>
    </location>
</feature>
<proteinExistence type="inferred from homology"/>
<evidence type="ECO:0000256" key="5">
    <source>
        <dbReference type="ARBA" id="ARBA00023004"/>
    </source>
</evidence>
<keyword evidence="2 7" id="KW-0813">Transport</keyword>
<organism evidence="9 10">
    <name type="scientific">Sulfitobacter dubius</name>
    <dbReference type="NCBI Taxonomy" id="218673"/>
    <lineage>
        <taxon>Bacteria</taxon>
        <taxon>Pseudomonadati</taxon>
        <taxon>Pseudomonadota</taxon>
        <taxon>Alphaproteobacteria</taxon>
        <taxon>Rhodobacterales</taxon>
        <taxon>Roseobacteraceae</taxon>
        <taxon>Sulfitobacter</taxon>
    </lineage>
</organism>
<dbReference type="EMBL" id="CP085144">
    <property type="protein sequence ID" value="UOA13677.1"/>
    <property type="molecule type" value="Genomic_DNA"/>
</dbReference>
<comment type="subcellular location">
    <subcellularLocation>
        <location evidence="7">Cell membrane</location>
        <topology evidence="7">Multi-pass membrane protein</topology>
    </subcellularLocation>
    <subcellularLocation>
        <location evidence="1">Membrane</location>
        <topology evidence="1">Multi-pass membrane protein</topology>
    </subcellularLocation>
</comment>
<feature type="transmembrane region" description="Helical" evidence="7">
    <location>
        <begin position="122"/>
        <end position="142"/>
    </location>
</feature>
<comment type="cofactor">
    <cofactor evidence="7">
        <name>heme b</name>
        <dbReference type="ChEBI" id="CHEBI:60344"/>
    </cofactor>
    <text evidence="7">Binds 1 heme b (iron(II)-protoporphyrin IX) group per subunit.</text>
</comment>
<keyword evidence="7" id="KW-0249">Electron transport</keyword>
<evidence type="ECO:0000313" key="9">
    <source>
        <dbReference type="EMBL" id="UOA13677.1"/>
    </source>
</evidence>